<dbReference type="PRINTS" id="PR00344">
    <property type="entry name" value="BCTRLSENSOR"/>
</dbReference>
<feature type="domain" description="PAS" evidence="7">
    <location>
        <begin position="146"/>
        <end position="217"/>
    </location>
</feature>
<dbReference type="SMART" id="SM00086">
    <property type="entry name" value="PAC"/>
    <property type="match status" value="2"/>
</dbReference>
<feature type="domain" description="PAC" evidence="8">
    <location>
        <begin position="222"/>
        <end position="274"/>
    </location>
</feature>
<dbReference type="PANTHER" id="PTHR43304">
    <property type="entry name" value="PHYTOCHROME-LIKE PROTEIN CPH1"/>
    <property type="match status" value="1"/>
</dbReference>
<dbReference type="SMART" id="SM00091">
    <property type="entry name" value="PAS"/>
    <property type="match status" value="2"/>
</dbReference>
<dbReference type="Gene3D" id="3.30.565.10">
    <property type="entry name" value="Histidine kinase-like ATPase, C-terminal domain"/>
    <property type="match status" value="1"/>
</dbReference>
<evidence type="ECO:0000259" key="7">
    <source>
        <dbReference type="PROSITE" id="PS50112"/>
    </source>
</evidence>
<dbReference type="InterPro" id="IPR052162">
    <property type="entry name" value="Sensor_kinase/Photoreceptor"/>
</dbReference>
<keyword evidence="5" id="KW-0418">Kinase</keyword>
<protein>
    <recommendedName>
        <fullName evidence="2">histidine kinase</fullName>
        <ecNumber evidence="2">2.7.13.3</ecNumber>
    </recommendedName>
</protein>
<keyword evidence="10" id="KW-1185">Reference proteome</keyword>
<evidence type="ECO:0000313" key="9">
    <source>
        <dbReference type="EMBL" id="SES65251.1"/>
    </source>
</evidence>
<comment type="catalytic activity">
    <reaction evidence="1">
        <text>ATP + protein L-histidine = ADP + protein N-phospho-L-histidine.</text>
        <dbReference type="EC" id="2.7.13.3"/>
    </reaction>
</comment>
<dbReference type="SUPFAM" id="SSF55874">
    <property type="entry name" value="ATPase domain of HSP90 chaperone/DNA topoisomerase II/histidine kinase"/>
    <property type="match status" value="1"/>
</dbReference>
<evidence type="ECO:0000256" key="3">
    <source>
        <dbReference type="ARBA" id="ARBA00022553"/>
    </source>
</evidence>
<dbReference type="SMART" id="SM00387">
    <property type="entry name" value="HATPase_c"/>
    <property type="match status" value="1"/>
</dbReference>
<dbReference type="InterPro" id="IPR005467">
    <property type="entry name" value="His_kinase_dom"/>
</dbReference>
<dbReference type="PROSITE" id="PS50112">
    <property type="entry name" value="PAS"/>
    <property type="match status" value="2"/>
</dbReference>
<organism evidence="9 10">
    <name type="scientific">Nitrosomonas marina</name>
    <dbReference type="NCBI Taxonomy" id="917"/>
    <lineage>
        <taxon>Bacteria</taxon>
        <taxon>Pseudomonadati</taxon>
        <taxon>Pseudomonadota</taxon>
        <taxon>Betaproteobacteria</taxon>
        <taxon>Nitrosomonadales</taxon>
        <taxon>Nitrosomonadaceae</taxon>
        <taxon>Nitrosomonas</taxon>
    </lineage>
</organism>
<dbReference type="InterPro" id="IPR003594">
    <property type="entry name" value="HATPase_dom"/>
</dbReference>
<dbReference type="InterPro" id="IPR035965">
    <property type="entry name" value="PAS-like_dom_sf"/>
</dbReference>
<feature type="domain" description="Histidine kinase" evidence="6">
    <location>
        <begin position="294"/>
        <end position="510"/>
    </location>
</feature>
<evidence type="ECO:0000256" key="5">
    <source>
        <dbReference type="ARBA" id="ARBA00022777"/>
    </source>
</evidence>
<dbReference type="InterPro" id="IPR000014">
    <property type="entry name" value="PAS"/>
</dbReference>
<dbReference type="Pfam" id="PF00989">
    <property type="entry name" value="PAS"/>
    <property type="match status" value="1"/>
</dbReference>
<dbReference type="InterPro" id="IPR004358">
    <property type="entry name" value="Sig_transdc_His_kin-like_C"/>
</dbReference>
<evidence type="ECO:0000256" key="2">
    <source>
        <dbReference type="ARBA" id="ARBA00012438"/>
    </source>
</evidence>
<dbReference type="OrthoDB" id="1931120at2"/>
<dbReference type="InterPro" id="IPR036890">
    <property type="entry name" value="HATPase_C_sf"/>
</dbReference>
<dbReference type="InterPro" id="IPR013767">
    <property type="entry name" value="PAS_fold"/>
</dbReference>
<evidence type="ECO:0000313" key="10">
    <source>
        <dbReference type="Proteomes" id="UP000199345"/>
    </source>
</evidence>
<dbReference type="AlphaFoldDB" id="A0A1H9Y8J2"/>
<dbReference type="Pfam" id="PF08447">
    <property type="entry name" value="PAS_3"/>
    <property type="match status" value="1"/>
</dbReference>
<dbReference type="PROSITE" id="PS50109">
    <property type="entry name" value="HIS_KIN"/>
    <property type="match status" value="1"/>
</dbReference>
<dbReference type="SUPFAM" id="SSF47384">
    <property type="entry name" value="Homodimeric domain of signal transducing histidine kinase"/>
    <property type="match status" value="1"/>
</dbReference>
<evidence type="ECO:0000256" key="1">
    <source>
        <dbReference type="ARBA" id="ARBA00000085"/>
    </source>
</evidence>
<dbReference type="InterPro" id="IPR001610">
    <property type="entry name" value="PAC"/>
</dbReference>
<evidence type="ECO:0000259" key="6">
    <source>
        <dbReference type="PROSITE" id="PS50109"/>
    </source>
</evidence>
<reference evidence="10" key="1">
    <citation type="submission" date="2016-10" db="EMBL/GenBank/DDBJ databases">
        <authorList>
            <person name="Varghese N."/>
            <person name="Submissions S."/>
        </authorList>
    </citation>
    <scope>NUCLEOTIDE SEQUENCE [LARGE SCALE GENOMIC DNA]</scope>
    <source>
        <strain evidence="10">Nm71</strain>
    </source>
</reference>
<dbReference type="Gene3D" id="3.30.450.20">
    <property type="entry name" value="PAS domain"/>
    <property type="match status" value="2"/>
</dbReference>
<dbReference type="Proteomes" id="UP000199345">
    <property type="component" value="Unassembled WGS sequence"/>
</dbReference>
<sequence>MANHSLDPKVSPHDDFLDKISFRELFDAAVEAMVLVDAAGHIVMANCAAQRVFEYTLDEMLGLEIEALVPERYREHHRKYRKLYLAEPYQRSMGSTRELMLLKHDGQEMAMRASLSPINVETETCILVTISTLNRRDEAERTLQASEERFRLIQQAADAGVFDIDCANNRVYCDRRMCELLNNGTEEIMALEKFFAAIHPDDRVRFRVIFDDVVNMSAGNTCRGEFRVMQQPDHRERWIATLGQAQFENGRTKRIVGIARDITERKLLEKALQQQRSEIETLFSQQVAVITASAIAHEINSPLTAVAAYSDVAHRALSYRPIEKVKAQEALEGCIQQALQAGRKLHELIEFLQKREIQTEELSLNRIIEDALLQLHSDGYGSFHLTLDLEPDLPLIRANKIQVQKVLVNLIKNSVQAMRIENIDHSEIAIILKTLPGENMAIVTIRDNGPGIDEKTISHIFDPFFTTKPTGFGVGLSISRALIEANGGQLWIDPDFREGAQFHFTLPYAS</sequence>
<dbReference type="PANTHER" id="PTHR43304:SF1">
    <property type="entry name" value="PAC DOMAIN-CONTAINING PROTEIN"/>
    <property type="match status" value="1"/>
</dbReference>
<dbReference type="InterPro" id="IPR036097">
    <property type="entry name" value="HisK_dim/P_sf"/>
</dbReference>
<dbReference type="RefSeq" id="WP_090655119.1">
    <property type="nucleotide sequence ID" value="NZ_FOIA01000001.1"/>
</dbReference>
<dbReference type="Gene3D" id="1.10.287.130">
    <property type="match status" value="1"/>
</dbReference>
<dbReference type="Pfam" id="PF02518">
    <property type="entry name" value="HATPase_c"/>
    <property type="match status" value="1"/>
</dbReference>
<evidence type="ECO:0000256" key="4">
    <source>
        <dbReference type="ARBA" id="ARBA00022679"/>
    </source>
</evidence>
<dbReference type="PROSITE" id="PS50113">
    <property type="entry name" value="PAC"/>
    <property type="match status" value="1"/>
</dbReference>
<dbReference type="GO" id="GO:0006355">
    <property type="term" value="P:regulation of DNA-templated transcription"/>
    <property type="evidence" value="ECO:0007669"/>
    <property type="project" value="InterPro"/>
</dbReference>
<keyword evidence="3" id="KW-0597">Phosphoprotein</keyword>
<accession>A0A1H9Y8J2</accession>
<dbReference type="EMBL" id="FOIA01000001">
    <property type="protein sequence ID" value="SES65251.1"/>
    <property type="molecule type" value="Genomic_DNA"/>
</dbReference>
<keyword evidence="4" id="KW-0808">Transferase</keyword>
<dbReference type="InterPro" id="IPR000700">
    <property type="entry name" value="PAS-assoc_C"/>
</dbReference>
<dbReference type="InterPro" id="IPR013655">
    <property type="entry name" value="PAS_fold_3"/>
</dbReference>
<feature type="domain" description="PAS" evidence="7">
    <location>
        <begin position="18"/>
        <end position="87"/>
    </location>
</feature>
<dbReference type="EC" id="2.7.13.3" evidence="2"/>
<gene>
    <name evidence="9" type="ORF">SAMN05216326_101141</name>
</gene>
<dbReference type="GO" id="GO:0000155">
    <property type="term" value="F:phosphorelay sensor kinase activity"/>
    <property type="evidence" value="ECO:0007669"/>
    <property type="project" value="InterPro"/>
</dbReference>
<dbReference type="NCBIfam" id="TIGR00229">
    <property type="entry name" value="sensory_box"/>
    <property type="match status" value="2"/>
</dbReference>
<proteinExistence type="predicted"/>
<name>A0A1H9Y8J2_9PROT</name>
<evidence type="ECO:0000259" key="8">
    <source>
        <dbReference type="PROSITE" id="PS50113"/>
    </source>
</evidence>
<dbReference type="CDD" id="cd00130">
    <property type="entry name" value="PAS"/>
    <property type="match status" value="2"/>
</dbReference>
<dbReference type="SUPFAM" id="SSF55785">
    <property type="entry name" value="PYP-like sensor domain (PAS domain)"/>
    <property type="match status" value="2"/>
</dbReference>